<dbReference type="InterPro" id="IPR019147">
    <property type="entry name" value="SWAP_N_domain"/>
</dbReference>
<evidence type="ECO:0000256" key="7">
    <source>
        <dbReference type="SAM" id="MobiDB-lite"/>
    </source>
</evidence>
<feature type="compositionally biased region" description="Basic residues" evidence="7">
    <location>
        <begin position="687"/>
        <end position="719"/>
    </location>
</feature>
<feature type="compositionally biased region" description="Polar residues" evidence="7">
    <location>
        <begin position="525"/>
        <end position="534"/>
    </location>
</feature>
<feature type="domain" description="SURP motif" evidence="8">
    <location>
        <begin position="182"/>
        <end position="224"/>
    </location>
</feature>
<dbReference type="InterPro" id="IPR040397">
    <property type="entry name" value="SWAP"/>
</dbReference>
<proteinExistence type="predicted"/>
<feature type="domain" description="SURP motif" evidence="8">
    <location>
        <begin position="418"/>
        <end position="458"/>
    </location>
</feature>
<accession>A0A8B8EP36</accession>
<reference evidence="10" key="1">
    <citation type="submission" date="2025-08" db="UniProtKB">
        <authorList>
            <consortium name="RefSeq"/>
        </authorList>
    </citation>
    <scope>IDENTIFICATION</scope>
    <source>
        <tissue evidence="10">Whole sample</tissue>
    </source>
</reference>
<keyword evidence="4" id="KW-0805">Transcription regulation</keyword>
<feature type="compositionally biased region" description="Acidic residues" evidence="7">
    <location>
        <begin position="241"/>
        <end position="255"/>
    </location>
</feature>
<dbReference type="GO" id="GO:0000395">
    <property type="term" value="P:mRNA 5'-splice site recognition"/>
    <property type="evidence" value="ECO:0007669"/>
    <property type="project" value="TreeGrafter"/>
</dbReference>
<dbReference type="SMART" id="SM01141">
    <property type="entry name" value="DRY_EERY"/>
    <property type="match status" value="1"/>
</dbReference>
<name>A0A8B8EP36_CRAVI</name>
<dbReference type="Proteomes" id="UP000694844">
    <property type="component" value="Chromosome 5"/>
</dbReference>
<evidence type="ECO:0000256" key="5">
    <source>
        <dbReference type="ARBA" id="ARBA00023163"/>
    </source>
</evidence>
<dbReference type="InterPro" id="IPR000061">
    <property type="entry name" value="Surp"/>
</dbReference>
<feature type="region of interest" description="Disordered" evidence="7">
    <location>
        <begin position="236"/>
        <end position="262"/>
    </location>
</feature>
<feature type="compositionally biased region" description="Basic and acidic residues" evidence="7">
    <location>
        <begin position="539"/>
        <end position="586"/>
    </location>
</feature>
<dbReference type="InterPro" id="IPR035967">
    <property type="entry name" value="SWAP/Surp_sf"/>
</dbReference>
<evidence type="ECO:0000256" key="4">
    <source>
        <dbReference type="ARBA" id="ARBA00023015"/>
    </source>
</evidence>
<keyword evidence="2" id="KW-0677">Repeat</keyword>
<dbReference type="OrthoDB" id="5836667at2759"/>
<evidence type="ECO:0000256" key="6">
    <source>
        <dbReference type="ARBA" id="ARBA00023187"/>
    </source>
</evidence>
<keyword evidence="9" id="KW-1185">Reference proteome</keyword>
<keyword evidence="1" id="KW-0507">mRNA processing</keyword>
<dbReference type="KEGG" id="cvn:111135697"/>
<dbReference type="SUPFAM" id="SSF109905">
    <property type="entry name" value="Surp module (SWAP domain)"/>
    <property type="match status" value="2"/>
</dbReference>
<dbReference type="Gene3D" id="1.10.10.790">
    <property type="entry name" value="Surp module"/>
    <property type="match status" value="2"/>
</dbReference>
<feature type="compositionally biased region" description="Basic residues" evidence="7">
    <location>
        <begin position="730"/>
        <end position="750"/>
    </location>
</feature>
<dbReference type="Pfam" id="PF09750">
    <property type="entry name" value="DRY_EERY"/>
    <property type="match status" value="1"/>
</dbReference>
<feature type="compositionally biased region" description="Acidic residues" evidence="7">
    <location>
        <begin position="511"/>
        <end position="520"/>
    </location>
</feature>
<evidence type="ECO:0000256" key="3">
    <source>
        <dbReference type="ARBA" id="ARBA00022884"/>
    </source>
</evidence>
<dbReference type="PANTHER" id="PTHR13161">
    <property type="entry name" value="SPLICING FACTOR SUPPRESSOR OF WHITE APRICOT"/>
    <property type="match status" value="1"/>
</dbReference>
<dbReference type="AlphaFoldDB" id="A0A8B8EP36"/>
<feature type="compositionally biased region" description="Polar residues" evidence="7">
    <location>
        <begin position="776"/>
        <end position="794"/>
    </location>
</feature>
<dbReference type="PANTHER" id="PTHR13161:SF15">
    <property type="entry name" value="SPLICING FACTOR, SUPPRESSOR OF WHITE-APRICOT HOMOLOG"/>
    <property type="match status" value="1"/>
</dbReference>
<feature type="compositionally biased region" description="Basic and acidic residues" evidence="7">
    <location>
        <begin position="471"/>
        <end position="482"/>
    </location>
</feature>
<protein>
    <submittedName>
        <fullName evidence="10">Splicing factor, suppressor of white-apricot homolog</fullName>
    </submittedName>
</protein>
<evidence type="ECO:0000313" key="9">
    <source>
        <dbReference type="Proteomes" id="UP000694844"/>
    </source>
</evidence>
<gene>
    <name evidence="10" type="primary">LOC111135697</name>
</gene>
<dbReference type="GeneID" id="111135697"/>
<organism evidence="9 10">
    <name type="scientific">Crassostrea virginica</name>
    <name type="common">Eastern oyster</name>
    <dbReference type="NCBI Taxonomy" id="6565"/>
    <lineage>
        <taxon>Eukaryota</taxon>
        <taxon>Metazoa</taxon>
        <taxon>Spiralia</taxon>
        <taxon>Lophotrochozoa</taxon>
        <taxon>Mollusca</taxon>
        <taxon>Bivalvia</taxon>
        <taxon>Autobranchia</taxon>
        <taxon>Pteriomorphia</taxon>
        <taxon>Ostreida</taxon>
        <taxon>Ostreoidea</taxon>
        <taxon>Ostreidae</taxon>
        <taxon>Crassostrea</taxon>
    </lineage>
</organism>
<dbReference type="RefSeq" id="XP_022341691.1">
    <property type="nucleotide sequence ID" value="XM_022485983.1"/>
</dbReference>
<evidence type="ECO:0000256" key="2">
    <source>
        <dbReference type="ARBA" id="ARBA00022737"/>
    </source>
</evidence>
<evidence type="ECO:0000259" key="8">
    <source>
        <dbReference type="PROSITE" id="PS50128"/>
    </source>
</evidence>
<evidence type="ECO:0000313" key="10">
    <source>
        <dbReference type="RefSeq" id="XP_022341691.1"/>
    </source>
</evidence>
<dbReference type="Pfam" id="PF01805">
    <property type="entry name" value="Surp"/>
    <property type="match status" value="2"/>
</dbReference>
<keyword evidence="5" id="KW-0804">Transcription</keyword>
<dbReference type="PROSITE" id="PS50128">
    <property type="entry name" value="SURP"/>
    <property type="match status" value="2"/>
</dbReference>
<feature type="compositionally biased region" description="Low complexity" evidence="7">
    <location>
        <begin position="813"/>
        <end position="825"/>
    </location>
</feature>
<keyword evidence="6" id="KW-0508">mRNA splicing</keyword>
<feature type="region of interest" description="Disordered" evidence="7">
    <location>
        <begin position="601"/>
        <end position="827"/>
    </location>
</feature>
<sequence length="853" mass="98014">MAADWLLNPKVKEKDRPTDDKEELFVFGYACKLFRDDERALYIDKGSHLIPWMGDDKLLIDRYDGRGHLYDLKPYDSSHAQPCVLTAEEEKLEELCNEERYLELHTDVAEKKLYEEEEWKRYYQSLSEGYGAVGFSYDYHNQQQDNEYYQAVAEDEKPFVVPPELNLPDDISPPDTQKGNAIIEKTAKFVAKQGAQMEILIKTKQANNPQFDFLHFENPLNLYYKHMVKMIKSGKYKPKEEVEDEEEKDNEDDDDGHGQGYLHPSLMVTRKAAPAPEVPAYKPIEMPKISVHDTPYGQLIKSLVKKQQPDPAEDVNQASDYEEGIKPLKPPPIPPFYQDQVYSGNHHTHPPPPGIEPVTLPTHMQTEPPPPGTDIEGPMLPHRQTQVVMDEYQSQSQSRASPGPFEHIVPPPPDVQPVIDRMAMYVAKNGIEFEIVVKSKNDPRFQFLLPHHVHFPYYDFKKQIHMREAAKDREKKDIDKPTAKLSFSIKAKAKEEKKHKERKKKKVFDNESSDNDGADSDQEKSSASGTSTPIGSDYTEEKVEKPPVPQEERDRKMAEERLKDKMAQAAREKLAQTSREKQMQAERKRKAAMFINMLRSCNPGAAGDEERLEEEFLNSKDSEKSTPVPTPGCSPYYGPLEKDKCEEISNKKPKKAKHKDRSRKSRSRSRSPRRRRRRSRSPSPYHKTLKARSPRRSRSPSTSRRRSKSPYRRKSRSPSHRGSGRDKHSSSKKSKKRRRSRSSSRSPKPKFKPEQPVSIDLTVDDSPEHPSLLNGDDSSYSLSQYNLENSQSLMEQRDTSSDRLTPSLEAEDSNSNASDSRSVSSYMRERVRAIIKASRKAIMEEEGPLYDDT</sequence>
<evidence type="ECO:0000256" key="1">
    <source>
        <dbReference type="ARBA" id="ARBA00022664"/>
    </source>
</evidence>
<dbReference type="GO" id="GO:0003723">
    <property type="term" value="F:RNA binding"/>
    <property type="evidence" value="ECO:0007669"/>
    <property type="project" value="UniProtKB-KW"/>
</dbReference>
<dbReference type="SMART" id="SM00648">
    <property type="entry name" value="SWAP"/>
    <property type="match status" value="2"/>
</dbReference>
<feature type="compositionally biased region" description="Basic and acidic residues" evidence="7">
    <location>
        <begin position="640"/>
        <end position="650"/>
    </location>
</feature>
<keyword evidence="3" id="KW-0694">RNA-binding</keyword>
<feature type="region of interest" description="Disordered" evidence="7">
    <location>
        <begin position="471"/>
        <end position="589"/>
    </location>
</feature>
<feature type="compositionally biased region" description="Basic residues" evidence="7">
    <location>
        <begin position="651"/>
        <end position="680"/>
    </location>
</feature>